<sequence>MIVGSALVLAVAAVNGAAHRYLPTKLRVFAPAVGWFLINLSIAHGPFVWYACSLAVQGLFATLLFMTLGFKSDLVSRAIIFPFLATAMAAWSKEFIPFIGTWTTVAVALVQLWSILGGIIMLACYPANILQVLEQQDARNRRVRAVARTLVRKKDKSIDVRMVPSLDGKTELQTLVVKQAYETSRWVIYCGGNAEFLENSLNDIHVISDAIKAHAVLFNPRGVGYSTGHISQLGEFVEDVAAVARAYTESEKIEERHLLFFGHSIGGGSAAQVVAECYPQASLVVDRSFSSMSDAAVAFSYFTPNVTRKVFPWLVGDLCTLAGWDKVKHNRKLVLYSKLDEVIKYDIASIARLPQFQKDGTDTDKAVELLGTPPSYHNSLLNAFSNYEEVYTRIGKLFPA</sequence>
<dbReference type="PANTHER" id="PTHR12277">
    <property type="entry name" value="ALPHA/BETA HYDROLASE DOMAIN-CONTAINING PROTEIN"/>
    <property type="match status" value="1"/>
</dbReference>
<organism evidence="3 4">
    <name type="scientific">Novymonas esmeraldas</name>
    <dbReference type="NCBI Taxonomy" id="1808958"/>
    <lineage>
        <taxon>Eukaryota</taxon>
        <taxon>Discoba</taxon>
        <taxon>Euglenozoa</taxon>
        <taxon>Kinetoplastea</taxon>
        <taxon>Metakinetoplastina</taxon>
        <taxon>Trypanosomatida</taxon>
        <taxon>Trypanosomatidae</taxon>
        <taxon>Novymonas</taxon>
    </lineage>
</organism>
<dbReference type="SUPFAM" id="SSF53474">
    <property type="entry name" value="alpha/beta-Hydrolases"/>
    <property type="match status" value="1"/>
</dbReference>
<name>A0AAW0F447_9TRYP</name>
<evidence type="ECO:0000259" key="2">
    <source>
        <dbReference type="Pfam" id="PF12146"/>
    </source>
</evidence>
<proteinExistence type="predicted"/>
<dbReference type="PANTHER" id="PTHR12277:SF81">
    <property type="entry name" value="PROTEIN ABHD13"/>
    <property type="match status" value="1"/>
</dbReference>
<accession>A0AAW0F447</accession>
<feature type="transmembrane region" description="Helical" evidence="1">
    <location>
        <begin position="74"/>
        <end position="92"/>
    </location>
</feature>
<keyword evidence="4" id="KW-1185">Reference proteome</keyword>
<dbReference type="Proteomes" id="UP001430356">
    <property type="component" value="Unassembled WGS sequence"/>
</dbReference>
<keyword evidence="1" id="KW-0472">Membrane</keyword>
<feature type="domain" description="Serine aminopeptidase S33" evidence="2">
    <location>
        <begin position="215"/>
        <end position="284"/>
    </location>
</feature>
<dbReference type="InterPro" id="IPR022742">
    <property type="entry name" value="Hydrolase_4"/>
</dbReference>
<protein>
    <submittedName>
        <fullName evidence="3">Chlamydia CHLPS protein (DUF818)</fullName>
    </submittedName>
</protein>
<keyword evidence="1" id="KW-0812">Transmembrane</keyword>
<gene>
    <name evidence="3" type="ORF">NESM_000194700</name>
</gene>
<dbReference type="EMBL" id="JAECZO010000013">
    <property type="protein sequence ID" value="KAK7201325.1"/>
    <property type="molecule type" value="Genomic_DNA"/>
</dbReference>
<dbReference type="Pfam" id="PF12146">
    <property type="entry name" value="Hydrolase_4"/>
    <property type="match status" value="1"/>
</dbReference>
<feature type="transmembrane region" description="Helical" evidence="1">
    <location>
        <begin position="47"/>
        <end position="67"/>
    </location>
</feature>
<dbReference type="InterPro" id="IPR029058">
    <property type="entry name" value="AB_hydrolase_fold"/>
</dbReference>
<evidence type="ECO:0000313" key="3">
    <source>
        <dbReference type="EMBL" id="KAK7201325.1"/>
    </source>
</evidence>
<dbReference type="Gene3D" id="3.40.50.1820">
    <property type="entry name" value="alpha/beta hydrolase"/>
    <property type="match status" value="1"/>
</dbReference>
<evidence type="ECO:0000256" key="1">
    <source>
        <dbReference type="SAM" id="Phobius"/>
    </source>
</evidence>
<comment type="caution">
    <text evidence="3">The sequence shown here is derived from an EMBL/GenBank/DDBJ whole genome shotgun (WGS) entry which is preliminary data.</text>
</comment>
<dbReference type="AlphaFoldDB" id="A0AAW0F447"/>
<keyword evidence="1" id="KW-1133">Transmembrane helix</keyword>
<reference evidence="3 4" key="1">
    <citation type="journal article" date="2021" name="MBio">
        <title>A New Model Trypanosomatid, Novymonas esmeraldas: Genomic Perception of Its 'Candidatus Pandoraea novymonadis' Endosymbiont.</title>
        <authorList>
            <person name="Zakharova A."/>
            <person name="Saura A."/>
            <person name="Butenko A."/>
            <person name="Podesvova L."/>
            <person name="Warmusova S."/>
            <person name="Kostygov A.Y."/>
            <person name="Nenarokova A."/>
            <person name="Lukes J."/>
            <person name="Opperdoes F.R."/>
            <person name="Yurchenko V."/>
        </authorList>
    </citation>
    <scope>NUCLEOTIDE SEQUENCE [LARGE SCALE GENOMIC DNA]</scope>
    <source>
        <strain evidence="3 4">E262AT.01</strain>
    </source>
</reference>
<evidence type="ECO:0000313" key="4">
    <source>
        <dbReference type="Proteomes" id="UP001430356"/>
    </source>
</evidence>